<evidence type="ECO:0000313" key="1">
    <source>
        <dbReference type="EMBL" id="GAG34602.1"/>
    </source>
</evidence>
<feature type="non-terminal residue" evidence="1">
    <location>
        <position position="1"/>
    </location>
</feature>
<organism evidence="1">
    <name type="scientific">marine sediment metagenome</name>
    <dbReference type="NCBI Taxonomy" id="412755"/>
    <lineage>
        <taxon>unclassified sequences</taxon>
        <taxon>metagenomes</taxon>
        <taxon>ecological metagenomes</taxon>
    </lineage>
</organism>
<sequence length="251" mass="29330">LKRLDDSIQQPTGNGDNWHMTWAENDCQYSGLCDGTGWNHLPEYSGKNYNTRIFIIEGNAPNHSFKYLQSYPELESIYPPDKNNPDNYSRYYGFGIIAIDNFIYQFLSTPRVPFGPSGNSFIGAKLIYSPDNGKTWLNQDGSFPVYWEKWEERNHENMIFFNEPEESFSLLTVLQMGRNYEDNKDGYFYIYAPNGNKDGNMNQLVMLRINKERILYRSEYEYFFSHNPDGSANWSNNIEDKGIVHTFPSGW</sequence>
<dbReference type="AlphaFoldDB" id="X0XGS5"/>
<evidence type="ECO:0008006" key="2">
    <source>
        <dbReference type="Google" id="ProtNLM"/>
    </source>
</evidence>
<dbReference type="EMBL" id="BARS01042970">
    <property type="protein sequence ID" value="GAG34602.1"/>
    <property type="molecule type" value="Genomic_DNA"/>
</dbReference>
<feature type="non-terminal residue" evidence="1">
    <location>
        <position position="251"/>
    </location>
</feature>
<name>X0XGS5_9ZZZZ</name>
<gene>
    <name evidence="1" type="ORF">S01H1_65121</name>
</gene>
<comment type="caution">
    <text evidence="1">The sequence shown here is derived from an EMBL/GenBank/DDBJ whole genome shotgun (WGS) entry which is preliminary data.</text>
</comment>
<reference evidence="1" key="1">
    <citation type="journal article" date="2014" name="Front. Microbiol.">
        <title>High frequency of phylogenetically diverse reductive dehalogenase-homologous genes in deep subseafloor sedimentary metagenomes.</title>
        <authorList>
            <person name="Kawai M."/>
            <person name="Futagami T."/>
            <person name="Toyoda A."/>
            <person name="Takaki Y."/>
            <person name="Nishi S."/>
            <person name="Hori S."/>
            <person name="Arai W."/>
            <person name="Tsubouchi T."/>
            <person name="Morono Y."/>
            <person name="Uchiyama I."/>
            <person name="Ito T."/>
            <person name="Fujiyama A."/>
            <person name="Inagaki F."/>
            <person name="Takami H."/>
        </authorList>
    </citation>
    <scope>NUCLEOTIDE SEQUENCE</scope>
    <source>
        <strain evidence="1">Expedition CK06-06</strain>
    </source>
</reference>
<protein>
    <recommendedName>
        <fullName evidence="2">DUF4185 domain-containing protein</fullName>
    </recommendedName>
</protein>
<accession>X0XGS5</accession>
<proteinExistence type="predicted"/>